<dbReference type="Pfam" id="PF07258">
    <property type="entry name" value="COMM_domain"/>
    <property type="match status" value="1"/>
</dbReference>
<feature type="domain" description="COMM" evidence="1">
    <location>
        <begin position="109"/>
        <end position="172"/>
    </location>
</feature>
<keyword evidence="3" id="KW-1185">Reference proteome</keyword>
<dbReference type="AlphaFoldDB" id="A0A1R2D0H9"/>
<comment type="caution">
    <text evidence="2">The sequence shown here is derived from an EMBL/GenBank/DDBJ whole genome shotgun (WGS) entry which is preliminary data.</text>
</comment>
<evidence type="ECO:0000313" key="3">
    <source>
        <dbReference type="Proteomes" id="UP000187209"/>
    </source>
</evidence>
<proteinExistence type="predicted"/>
<gene>
    <name evidence="2" type="ORF">SteCoe_1935</name>
</gene>
<dbReference type="PROSITE" id="PS51269">
    <property type="entry name" value="COMM"/>
    <property type="match status" value="1"/>
</dbReference>
<dbReference type="PANTHER" id="PTHR15857:SF0">
    <property type="entry name" value="COMM DOMAIN-CONTAINING PROTEIN 2"/>
    <property type="match status" value="1"/>
</dbReference>
<dbReference type="Proteomes" id="UP000187209">
    <property type="component" value="Unassembled WGS sequence"/>
</dbReference>
<evidence type="ECO:0000259" key="1">
    <source>
        <dbReference type="PROSITE" id="PS51269"/>
    </source>
</evidence>
<dbReference type="InterPro" id="IPR017920">
    <property type="entry name" value="COMM"/>
</dbReference>
<dbReference type="OrthoDB" id="286321at2759"/>
<dbReference type="InterPro" id="IPR037354">
    <property type="entry name" value="Commd2"/>
</dbReference>
<evidence type="ECO:0000313" key="2">
    <source>
        <dbReference type="EMBL" id="OMJ94756.1"/>
    </source>
</evidence>
<reference evidence="2 3" key="1">
    <citation type="submission" date="2016-11" db="EMBL/GenBank/DDBJ databases">
        <title>The macronuclear genome of Stentor coeruleus: a giant cell with tiny introns.</title>
        <authorList>
            <person name="Slabodnick M."/>
            <person name="Ruby J.G."/>
            <person name="Reiff S.B."/>
            <person name="Swart E.C."/>
            <person name="Gosai S."/>
            <person name="Prabakaran S."/>
            <person name="Witkowska E."/>
            <person name="Larue G.E."/>
            <person name="Fisher S."/>
            <person name="Freeman R.M."/>
            <person name="Gunawardena J."/>
            <person name="Chu W."/>
            <person name="Stover N.A."/>
            <person name="Gregory B.D."/>
            <person name="Nowacki M."/>
            <person name="Derisi J."/>
            <person name="Roy S.W."/>
            <person name="Marshall W.F."/>
            <person name="Sood P."/>
        </authorList>
    </citation>
    <scope>NUCLEOTIDE SEQUENCE [LARGE SCALE GENOMIC DNA]</scope>
    <source>
        <strain evidence="2">WM001</strain>
    </source>
</reference>
<organism evidence="2 3">
    <name type="scientific">Stentor coeruleus</name>
    <dbReference type="NCBI Taxonomy" id="5963"/>
    <lineage>
        <taxon>Eukaryota</taxon>
        <taxon>Sar</taxon>
        <taxon>Alveolata</taxon>
        <taxon>Ciliophora</taxon>
        <taxon>Postciliodesmatophora</taxon>
        <taxon>Heterotrichea</taxon>
        <taxon>Heterotrichida</taxon>
        <taxon>Stentoridae</taxon>
        <taxon>Stentor</taxon>
    </lineage>
</organism>
<name>A0A1R2D0H9_9CILI</name>
<accession>A0A1R2D0H9</accession>
<dbReference type="PANTHER" id="PTHR15857">
    <property type="entry name" value="COMM DOMAIN CONTAINING PROTEIN 2"/>
    <property type="match status" value="1"/>
</dbReference>
<protein>
    <recommendedName>
        <fullName evidence="1">COMM domain-containing protein</fullName>
    </recommendedName>
</protein>
<dbReference type="EMBL" id="MPUH01000021">
    <property type="protein sequence ID" value="OMJ94756.1"/>
    <property type="molecule type" value="Genomic_DNA"/>
</dbReference>
<sequence length="186" mass="21102">MDELLDTVDWLQDAPETVLVSLFEYSLGFLQGQVDKKTLGQLAESLEKTSESTERVLEALGFMITSICTGRTIPDVPWAPALQSFVKESQAEIKLSYSLNSLHTPLQSTFKDFDWRFEVQVSSRAVEDVTVPKIILQITTDNGQEVLECDYANMKNLYTQLRQALKTFESVRAKKTEKFLKPSKNL</sequence>